<feature type="domain" description="AMP-dependent synthetase/ligase" evidence="2">
    <location>
        <begin position="34"/>
        <end position="400"/>
    </location>
</feature>
<gene>
    <name evidence="4" type="ORF">K432DRAFT_424434</name>
</gene>
<sequence length="558" mass="61213">MAPRIYHSIYPEYHIPTTLSVSQFLLRYNPEDVTADKIILEDLTPQAGKLTYGAFRHDTAIAAAGLVDAFDLRPGDPVLAFAPNSVNWALLAHAVFWFGGTVVGVNPLATAHELENYVTITAPKLIVCDPTLRSRVDDALRASIFTGAKPSVVELGGNSTDSFPSNYRSPSQSTQPPLPPFDLTTSDNRHHAAAIVFSSGTTGKPKAVQLSHHNLIGHMLCTRMANPEMYNSAQREVFYTSFAHIFGLISGVILPPFIGSYIAVMRQFNYEAYIDGVAKTRASMMRMVPPTAIAIAKDPRLDSMDLSSVNTILCAGATLQVEVVQRLQQLLQGVAIVQGYGMSEGSVAGLRAAWSVKKRGSVGRLYPNVTLRIVDEDLKDVEIGKPGEALFKAPTVFMGYKNNQQGTSESFVDGWLRTGDILSMDEDGFLWFIDRKKEMIKVKGNQVAPAELEDILGSHPDVLEAAVCGFFDPSQQSEFPIGYVTFHASIPAHSRHEGLEKIRKWFDGLVAPYKKLRGGLYHIDEIPKNPNGKIMRSKLPARQQAERTMARNAGVAKL</sequence>
<dbReference type="SUPFAM" id="SSF56801">
    <property type="entry name" value="Acetyl-CoA synthetase-like"/>
    <property type="match status" value="1"/>
</dbReference>
<dbReference type="InterPro" id="IPR045851">
    <property type="entry name" value="AMP-bd_C_sf"/>
</dbReference>
<dbReference type="Proteomes" id="UP000250266">
    <property type="component" value="Unassembled WGS sequence"/>
</dbReference>
<name>A0A8E2EDI2_9PEZI</name>
<evidence type="ECO:0000259" key="2">
    <source>
        <dbReference type="Pfam" id="PF00501"/>
    </source>
</evidence>
<keyword evidence="1" id="KW-0472">Membrane</keyword>
<dbReference type="InterPro" id="IPR020845">
    <property type="entry name" value="AMP-binding_CS"/>
</dbReference>
<dbReference type="GO" id="GO:0016405">
    <property type="term" value="F:CoA-ligase activity"/>
    <property type="evidence" value="ECO:0007669"/>
    <property type="project" value="TreeGrafter"/>
</dbReference>
<dbReference type="Pfam" id="PF13193">
    <property type="entry name" value="AMP-binding_C"/>
    <property type="match status" value="1"/>
</dbReference>
<dbReference type="PANTHER" id="PTHR24096:SF295">
    <property type="entry name" value="ACETYL-COA SYNTHETASE-LIKE PROTEIN"/>
    <property type="match status" value="1"/>
</dbReference>
<dbReference type="InterPro" id="IPR025110">
    <property type="entry name" value="AMP-bd_C"/>
</dbReference>
<keyword evidence="1" id="KW-1133">Transmembrane helix</keyword>
<keyword evidence="5" id="KW-1185">Reference proteome</keyword>
<dbReference type="Pfam" id="PF00501">
    <property type="entry name" value="AMP-binding"/>
    <property type="match status" value="1"/>
</dbReference>
<reference evidence="4 5" key="1">
    <citation type="journal article" date="2016" name="Nat. Commun.">
        <title>Ectomycorrhizal ecology is imprinted in the genome of the dominant symbiotic fungus Cenococcum geophilum.</title>
        <authorList>
            <consortium name="DOE Joint Genome Institute"/>
            <person name="Peter M."/>
            <person name="Kohler A."/>
            <person name="Ohm R.A."/>
            <person name="Kuo A."/>
            <person name="Krutzmann J."/>
            <person name="Morin E."/>
            <person name="Arend M."/>
            <person name="Barry K.W."/>
            <person name="Binder M."/>
            <person name="Choi C."/>
            <person name="Clum A."/>
            <person name="Copeland A."/>
            <person name="Grisel N."/>
            <person name="Haridas S."/>
            <person name="Kipfer T."/>
            <person name="LaButti K."/>
            <person name="Lindquist E."/>
            <person name="Lipzen A."/>
            <person name="Maire R."/>
            <person name="Meier B."/>
            <person name="Mihaltcheva S."/>
            <person name="Molinier V."/>
            <person name="Murat C."/>
            <person name="Poggeler S."/>
            <person name="Quandt C.A."/>
            <person name="Sperisen C."/>
            <person name="Tritt A."/>
            <person name="Tisserant E."/>
            <person name="Crous P.W."/>
            <person name="Henrissat B."/>
            <person name="Nehls U."/>
            <person name="Egli S."/>
            <person name="Spatafora J.W."/>
            <person name="Grigoriev I.V."/>
            <person name="Martin F.M."/>
        </authorList>
    </citation>
    <scope>NUCLEOTIDE SEQUENCE [LARGE SCALE GENOMIC DNA]</scope>
    <source>
        <strain evidence="4 5">CBS 459.81</strain>
    </source>
</reference>
<dbReference type="AlphaFoldDB" id="A0A8E2EDI2"/>
<evidence type="ECO:0000259" key="3">
    <source>
        <dbReference type="Pfam" id="PF13193"/>
    </source>
</evidence>
<keyword evidence="4" id="KW-0436">Ligase</keyword>
<evidence type="ECO:0000313" key="4">
    <source>
        <dbReference type="EMBL" id="OCK82045.1"/>
    </source>
</evidence>
<dbReference type="GO" id="GO:0019748">
    <property type="term" value="P:secondary metabolic process"/>
    <property type="evidence" value="ECO:0007669"/>
    <property type="project" value="TreeGrafter"/>
</dbReference>
<organism evidence="4 5">
    <name type="scientific">Lepidopterella palustris CBS 459.81</name>
    <dbReference type="NCBI Taxonomy" id="1314670"/>
    <lineage>
        <taxon>Eukaryota</taxon>
        <taxon>Fungi</taxon>
        <taxon>Dikarya</taxon>
        <taxon>Ascomycota</taxon>
        <taxon>Pezizomycotina</taxon>
        <taxon>Dothideomycetes</taxon>
        <taxon>Pleosporomycetidae</taxon>
        <taxon>Mytilinidiales</taxon>
        <taxon>Argynnaceae</taxon>
        <taxon>Lepidopterella</taxon>
    </lineage>
</organism>
<proteinExistence type="predicted"/>
<keyword evidence="1" id="KW-0812">Transmembrane</keyword>
<dbReference type="InterPro" id="IPR000873">
    <property type="entry name" value="AMP-dep_synth/lig_dom"/>
</dbReference>
<feature type="transmembrane region" description="Helical" evidence="1">
    <location>
        <begin position="242"/>
        <end position="264"/>
    </location>
</feature>
<feature type="domain" description="AMP-binding enzyme C-terminal" evidence="3">
    <location>
        <begin position="451"/>
        <end position="533"/>
    </location>
</feature>
<protein>
    <submittedName>
        <fullName evidence="4">Acyl-CoA synthetases/AMP-acid ligases II</fullName>
    </submittedName>
</protein>
<evidence type="ECO:0000256" key="1">
    <source>
        <dbReference type="SAM" id="Phobius"/>
    </source>
</evidence>
<dbReference type="PROSITE" id="PS00455">
    <property type="entry name" value="AMP_BINDING"/>
    <property type="match status" value="1"/>
</dbReference>
<dbReference type="EMBL" id="KV744900">
    <property type="protein sequence ID" value="OCK82045.1"/>
    <property type="molecule type" value="Genomic_DNA"/>
</dbReference>
<dbReference type="OrthoDB" id="1898221at2759"/>
<dbReference type="Gene3D" id="3.30.300.30">
    <property type="match status" value="1"/>
</dbReference>
<dbReference type="Gene3D" id="3.40.50.12780">
    <property type="entry name" value="N-terminal domain of ligase-like"/>
    <property type="match status" value="1"/>
</dbReference>
<accession>A0A8E2EDI2</accession>
<dbReference type="PANTHER" id="PTHR24096">
    <property type="entry name" value="LONG-CHAIN-FATTY-ACID--COA LIGASE"/>
    <property type="match status" value="1"/>
</dbReference>
<evidence type="ECO:0000313" key="5">
    <source>
        <dbReference type="Proteomes" id="UP000250266"/>
    </source>
</evidence>
<dbReference type="InterPro" id="IPR042099">
    <property type="entry name" value="ANL_N_sf"/>
</dbReference>